<sequence>MPARNLNSAARFLPLPPGLSAEWTDAKATSGAAVSRESPRSPRGARRGRVRVAMWRVLARAGAPLLRTQLSDSWVAPPASAGLKTLLPVPAFEDVSIPEKPKLRFVERVPLVPKVRREPKNLSDIRGPSAEATEFTEGSFAILALGGGYLHWGHFEMMRLTINRSLDPKNMFALWRVPAPFKPITRKGMGQRMGGGKGAIDHYVTPVKAGRLIVEMGGRCEFKEVQGFLDQVAHKLPFPAKAVSRETLEKMRKDQEEREQNNQNPWTFERIATANMLGIRKVLSPYDLAQKGRYWGKFYMPERV</sequence>
<keyword evidence="8" id="KW-1185">Reference proteome</keyword>
<dbReference type="GeneTree" id="ENSGT00390000002038"/>
<evidence type="ECO:0000256" key="1">
    <source>
        <dbReference type="ARBA" id="ARBA00008931"/>
    </source>
</evidence>
<dbReference type="Pfam" id="PF00252">
    <property type="entry name" value="Ribosomal_L16"/>
    <property type="match status" value="1"/>
</dbReference>
<dbReference type="InterPro" id="IPR047873">
    <property type="entry name" value="Ribosomal_uL16"/>
</dbReference>
<dbReference type="Gene3D" id="3.90.1170.10">
    <property type="entry name" value="Ribosomal protein L10e/L16"/>
    <property type="match status" value="1"/>
</dbReference>
<proteinExistence type="inferred from homology"/>
<comment type="similarity">
    <text evidence="1 6">Belongs to the universal ribosomal protein uL16 family.</text>
</comment>
<evidence type="ECO:0000256" key="5">
    <source>
        <dbReference type="ARBA" id="ARBA00035440"/>
    </source>
</evidence>
<reference evidence="7 8" key="1">
    <citation type="submission" date="2021-02" db="EMBL/GenBank/DDBJ databases">
        <title>Safari Cat Assemblies.</title>
        <authorList>
            <person name="Bredemeyer K.R."/>
            <person name="Murphy W.J."/>
        </authorList>
    </citation>
    <scope>NUCLEOTIDE SEQUENCE [LARGE SCALE GENOMIC DNA]</scope>
</reference>
<protein>
    <recommendedName>
        <fullName evidence="4">Large ribosomal subunit protein uL16m</fullName>
    </recommendedName>
    <alternativeName>
        <fullName evidence="5">39S ribosomal protein L16, mitochondrial</fullName>
    </alternativeName>
</protein>
<dbReference type="Ensembl" id="ENSFCTT00005092579.1">
    <property type="protein sequence ID" value="ENSFCTP00005061473.1"/>
    <property type="gene ID" value="ENSFCTG00005033651.1"/>
</dbReference>
<accession>A0ABI8AQ77</accession>
<organism evidence="7 8">
    <name type="scientific">Felis catus</name>
    <name type="common">Cat</name>
    <name type="synonym">Felis silvestris catus</name>
    <dbReference type="NCBI Taxonomy" id="9685"/>
    <lineage>
        <taxon>Eukaryota</taxon>
        <taxon>Metazoa</taxon>
        <taxon>Chordata</taxon>
        <taxon>Craniata</taxon>
        <taxon>Vertebrata</taxon>
        <taxon>Euteleostomi</taxon>
        <taxon>Mammalia</taxon>
        <taxon>Eutheria</taxon>
        <taxon>Laurasiatheria</taxon>
        <taxon>Carnivora</taxon>
        <taxon>Feliformia</taxon>
        <taxon>Felidae</taxon>
        <taxon>Felinae</taxon>
        <taxon>Felis</taxon>
    </lineage>
</organism>
<keyword evidence="3 6" id="KW-0687">Ribonucleoprotein</keyword>
<name>A0ABI8AQ77_FELCA</name>
<dbReference type="InterPro" id="IPR016180">
    <property type="entry name" value="Ribosomal_uL16_dom"/>
</dbReference>
<evidence type="ECO:0000256" key="2">
    <source>
        <dbReference type="ARBA" id="ARBA00022980"/>
    </source>
</evidence>
<reference evidence="7" key="3">
    <citation type="submission" date="2025-09" db="UniProtKB">
        <authorList>
            <consortium name="Ensembl"/>
        </authorList>
    </citation>
    <scope>IDENTIFICATION</scope>
    <source>
        <strain evidence="7">breed Abyssinian</strain>
    </source>
</reference>
<evidence type="ECO:0000313" key="8">
    <source>
        <dbReference type="Proteomes" id="UP000823872"/>
    </source>
</evidence>
<dbReference type="CDD" id="cd01433">
    <property type="entry name" value="Ribosomal_L16_L10e"/>
    <property type="match status" value="1"/>
</dbReference>
<evidence type="ECO:0000256" key="4">
    <source>
        <dbReference type="ARBA" id="ARBA00035302"/>
    </source>
</evidence>
<evidence type="ECO:0000256" key="6">
    <source>
        <dbReference type="RuleBase" id="RU004413"/>
    </source>
</evidence>
<dbReference type="InterPro" id="IPR036920">
    <property type="entry name" value="Ribosomal_uL16_sf"/>
</dbReference>
<dbReference type="PANTHER" id="PTHR12220">
    <property type="entry name" value="50S/60S RIBOSOMAL PROTEIN L16"/>
    <property type="match status" value="1"/>
</dbReference>
<dbReference type="Proteomes" id="UP000823872">
    <property type="component" value="Chromosome D1"/>
</dbReference>
<dbReference type="InterPro" id="IPR000114">
    <property type="entry name" value="Ribosomal_uL16_bact-type"/>
</dbReference>
<reference evidence="7" key="2">
    <citation type="submission" date="2025-08" db="UniProtKB">
        <authorList>
            <consortium name="Ensembl"/>
        </authorList>
    </citation>
    <scope>IDENTIFICATION</scope>
    <source>
        <strain evidence="7">breed Abyssinian</strain>
    </source>
</reference>
<evidence type="ECO:0000313" key="7">
    <source>
        <dbReference type="Ensembl" id="ENSFCTP00005061473.1"/>
    </source>
</evidence>
<dbReference type="PANTHER" id="PTHR12220:SF13">
    <property type="entry name" value="LARGE RIBOSOMAL SUBUNIT PROTEIN UL16M"/>
    <property type="match status" value="1"/>
</dbReference>
<gene>
    <name evidence="7" type="primary">MRPL16</name>
</gene>
<evidence type="ECO:0000256" key="3">
    <source>
        <dbReference type="ARBA" id="ARBA00023274"/>
    </source>
</evidence>
<keyword evidence="2 6" id="KW-0689">Ribosomal protein</keyword>
<dbReference type="PRINTS" id="PR00060">
    <property type="entry name" value="RIBOSOMALL16"/>
</dbReference>
<dbReference type="SUPFAM" id="SSF54686">
    <property type="entry name" value="Ribosomal protein L16p/L10e"/>
    <property type="match status" value="1"/>
</dbReference>